<feature type="short sequence motif" description="GXSXG" evidence="4">
    <location>
        <begin position="44"/>
        <end position="48"/>
    </location>
</feature>
<sequence length="379" mass="42545">MKLNFDINRPYALALEGGGAKGAYQIGVWKALQEAGVRFSAVSGSSVGSLNGALIMMGDVQHAVDVWENITYSKIMDIDDALMHSALHLDWKNLNLKELFQNGARILRDGGMDVEPLRRLIADTVDEEAIRNSDTEFYVMTYSVTDRKELDVDMKKVPAGEMGDMLLASAYFPAFKHEKLGGKLYTDGGVQDLVPLDCLIKRGYPDIIVVRIFGLGVEKKVVIPEETTVNTIAPRVNLGPVLDFDPAQSKRNLQLGYYDGLRFLYGLTGRDYYFDRNLTEQEAFGMLCEIIRSRSLFLKKEPPALRRLTDKILPALARELSLPAGADYNEFLETFLESSARELGLPQFQVVTERLMLEQIYGALASRKREDLPKFMNIL</sequence>
<evidence type="ECO:0000256" key="4">
    <source>
        <dbReference type="PROSITE-ProRule" id="PRU01161"/>
    </source>
</evidence>
<dbReference type="GO" id="GO:0016042">
    <property type="term" value="P:lipid catabolic process"/>
    <property type="evidence" value="ECO:0007669"/>
    <property type="project" value="UniProtKB-UniRule"/>
</dbReference>
<proteinExistence type="predicted"/>
<comment type="caution">
    <text evidence="6">The sequence shown here is derived from an EMBL/GenBank/DDBJ whole genome shotgun (WGS) entry which is preliminary data.</text>
</comment>
<dbReference type="AlphaFoldDB" id="A0A4Q7PPR6"/>
<evidence type="ECO:0000256" key="1">
    <source>
        <dbReference type="ARBA" id="ARBA00022801"/>
    </source>
</evidence>
<dbReference type="PROSITE" id="PS51635">
    <property type="entry name" value="PNPLA"/>
    <property type="match status" value="1"/>
</dbReference>
<dbReference type="SUPFAM" id="SSF52151">
    <property type="entry name" value="FabD/lysophospholipase-like"/>
    <property type="match status" value="1"/>
</dbReference>
<organism evidence="6 7">
    <name type="scientific">Cuneatibacter caecimuris</name>
    <dbReference type="NCBI Taxonomy" id="1796618"/>
    <lineage>
        <taxon>Bacteria</taxon>
        <taxon>Bacillati</taxon>
        <taxon>Bacillota</taxon>
        <taxon>Clostridia</taxon>
        <taxon>Lachnospirales</taxon>
        <taxon>Lachnospiraceae</taxon>
        <taxon>Cuneatibacter</taxon>
    </lineage>
</organism>
<dbReference type="RefSeq" id="WP_130433880.1">
    <property type="nucleotide sequence ID" value="NZ_SGXF01000001.1"/>
</dbReference>
<keyword evidence="1 4" id="KW-0378">Hydrolase</keyword>
<feature type="active site" description="Proton acceptor" evidence="4">
    <location>
        <position position="187"/>
    </location>
</feature>
<dbReference type="InterPro" id="IPR050301">
    <property type="entry name" value="NTE"/>
</dbReference>
<protein>
    <submittedName>
        <fullName evidence="6">NTE family protein</fullName>
    </submittedName>
</protein>
<evidence type="ECO:0000259" key="5">
    <source>
        <dbReference type="PROSITE" id="PS51635"/>
    </source>
</evidence>
<evidence type="ECO:0000256" key="3">
    <source>
        <dbReference type="ARBA" id="ARBA00023098"/>
    </source>
</evidence>
<feature type="short sequence motif" description="GXGXXG" evidence="4">
    <location>
        <begin position="17"/>
        <end position="22"/>
    </location>
</feature>
<gene>
    <name evidence="6" type="ORF">EV209_1152</name>
</gene>
<keyword evidence="7" id="KW-1185">Reference proteome</keyword>
<dbReference type="Pfam" id="PF01734">
    <property type="entry name" value="Patatin"/>
    <property type="match status" value="1"/>
</dbReference>
<dbReference type="EMBL" id="SGXF01000001">
    <property type="protein sequence ID" value="RZT03019.1"/>
    <property type="molecule type" value="Genomic_DNA"/>
</dbReference>
<name>A0A4Q7PPR6_9FIRM</name>
<dbReference type="PANTHER" id="PTHR14226">
    <property type="entry name" value="NEUROPATHY TARGET ESTERASE/SWISS CHEESE D.MELANOGASTER"/>
    <property type="match status" value="1"/>
</dbReference>
<reference evidence="6 7" key="1">
    <citation type="submission" date="2019-02" db="EMBL/GenBank/DDBJ databases">
        <title>Genomic Encyclopedia of Type Strains, Phase IV (KMG-IV): sequencing the most valuable type-strain genomes for metagenomic binning, comparative biology and taxonomic classification.</title>
        <authorList>
            <person name="Goeker M."/>
        </authorList>
    </citation>
    <scope>NUCLEOTIDE SEQUENCE [LARGE SCALE GENOMIC DNA]</scope>
    <source>
        <strain evidence="6 7">DSM 29486</strain>
    </source>
</reference>
<keyword evidence="2 4" id="KW-0442">Lipid degradation</keyword>
<dbReference type="GO" id="GO:0016787">
    <property type="term" value="F:hydrolase activity"/>
    <property type="evidence" value="ECO:0007669"/>
    <property type="project" value="UniProtKB-UniRule"/>
</dbReference>
<dbReference type="InterPro" id="IPR002641">
    <property type="entry name" value="PNPLA_dom"/>
</dbReference>
<dbReference type="PANTHER" id="PTHR14226:SF57">
    <property type="entry name" value="BLR7027 PROTEIN"/>
    <property type="match status" value="1"/>
</dbReference>
<accession>A0A4Q7PPR6</accession>
<feature type="domain" description="PNPLA" evidence="5">
    <location>
        <begin position="13"/>
        <end position="200"/>
    </location>
</feature>
<feature type="active site" description="Nucleophile" evidence="4">
    <location>
        <position position="46"/>
    </location>
</feature>
<feature type="short sequence motif" description="DGA/G" evidence="4">
    <location>
        <begin position="187"/>
        <end position="189"/>
    </location>
</feature>
<keyword evidence="3 4" id="KW-0443">Lipid metabolism</keyword>
<evidence type="ECO:0000313" key="6">
    <source>
        <dbReference type="EMBL" id="RZT03019.1"/>
    </source>
</evidence>
<dbReference type="Gene3D" id="3.40.1090.10">
    <property type="entry name" value="Cytosolic phospholipase A2 catalytic domain"/>
    <property type="match status" value="1"/>
</dbReference>
<dbReference type="Proteomes" id="UP000292927">
    <property type="component" value="Unassembled WGS sequence"/>
</dbReference>
<dbReference type="OrthoDB" id="9770965at2"/>
<evidence type="ECO:0000256" key="2">
    <source>
        <dbReference type="ARBA" id="ARBA00022963"/>
    </source>
</evidence>
<evidence type="ECO:0000313" key="7">
    <source>
        <dbReference type="Proteomes" id="UP000292927"/>
    </source>
</evidence>
<dbReference type="InterPro" id="IPR016035">
    <property type="entry name" value="Acyl_Trfase/lysoPLipase"/>
</dbReference>